<evidence type="ECO:0000256" key="1">
    <source>
        <dbReference type="ARBA" id="ARBA00004230"/>
    </source>
</evidence>
<dbReference type="Gene3D" id="3.40.50.300">
    <property type="entry name" value="P-loop containing nucleotide triphosphate hydrolases"/>
    <property type="match status" value="1"/>
</dbReference>
<dbReference type="SUPFAM" id="SSF52540">
    <property type="entry name" value="P-loop containing nucleoside triphosphate hydrolases"/>
    <property type="match status" value="1"/>
</dbReference>
<dbReference type="AlphaFoldDB" id="A0AAJ7TFS4"/>
<dbReference type="SMART" id="SM00175">
    <property type="entry name" value="RAB"/>
    <property type="match status" value="1"/>
</dbReference>
<dbReference type="RefSeq" id="XP_032817047.1">
    <property type="nucleotide sequence ID" value="XM_032961156.1"/>
</dbReference>
<comment type="similarity">
    <text evidence="2">Belongs to the small GTPase superfamily. Rab family.</text>
</comment>
<dbReference type="PANTHER" id="PTHR47977">
    <property type="entry name" value="RAS-RELATED PROTEIN RAB"/>
    <property type="match status" value="1"/>
</dbReference>
<proteinExistence type="inferred from homology"/>
<dbReference type="InterPro" id="IPR005225">
    <property type="entry name" value="Small_GTP-bd"/>
</dbReference>
<dbReference type="SMART" id="SM00173">
    <property type="entry name" value="RAS"/>
    <property type="match status" value="1"/>
</dbReference>
<dbReference type="InterPro" id="IPR001806">
    <property type="entry name" value="Small_GTPase"/>
</dbReference>
<evidence type="ECO:0000256" key="2">
    <source>
        <dbReference type="ARBA" id="ARBA00006270"/>
    </source>
</evidence>
<name>A0AAJ7TFS4_PETMA</name>
<dbReference type="InterPro" id="IPR050227">
    <property type="entry name" value="Rab"/>
</dbReference>
<dbReference type="KEGG" id="pmrn:116946194"/>
<keyword evidence="6" id="KW-0342">GTP-binding</keyword>
<dbReference type="CTD" id="11020"/>
<comment type="subcellular location">
    <subcellularLocation>
        <location evidence="1">Cell projection</location>
        <location evidence="1">Cilium</location>
        <location evidence="1">Flagellum</location>
    </subcellularLocation>
</comment>
<organism evidence="8 9">
    <name type="scientific">Petromyzon marinus</name>
    <name type="common">Sea lamprey</name>
    <dbReference type="NCBI Taxonomy" id="7757"/>
    <lineage>
        <taxon>Eukaryota</taxon>
        <taxon>Metazoa</taxon>
        <taxon>Chordata</taxon>
        <taxon>Craniata</taxon>
        <taxon>Vertebrata</taxon>
        <taxon>Cyclostomata</taxon>
        <taxon>Hyperoartia</taxon>
        <taxon>Petromyzontiformes</taxon>
        <taxon>Petromyzontidae</taxon>
        <taxon>Petromyzon</taxon>
    </lineage>
</organism>
<evidence type="ECO:0000313" key="8">
    <source>
        <dbReference type="Proteomes" id="UP001318040"/>
    </source>
</evidence>
<protein>
    <submittedName>
        <fullName evidence="9">Intraflagellar transport protein 27 homolog isoform X1</fullName>
    </submittedName>
</protein>
<dbReference type="Pfam" id="PF00071">
    <property type="entry name" value="Ras"/>
    <property type="match status" value="1"/>
</dbReference>
<dbReference type="GO" id="GO:0005525">
    <property type="term" value="F:GTP binding"/>
    <property type="evidence" value="ECO:0007669"/>
    <property type="project" value="UniProtKB-KW"/>
</dbReference>
<evidence type="ECO:0000256" key="4">
    <source>
        <dbReference type="ARBA" id="ARBA00022846"/>
    </source>
</evidence>
<keyword evidence="3" id="KW-0547">Nucleotide-binding</keyword>
<keyword evidence="7" id="KW-0966">Cell projection</keyword>
<keyword evidence="4" id="KW-0282">Flagellum</keyword>
<sequence length="186" mass="20421">MVVLRAKCLVAGDSTVGKSALVQAFHSDATLFPKNYNMTVGVELLVKSVGVPDTTDSVEIYLYDSGGKDIFNDLVQKNWDHPSMLCLVFDVINEQSLGGCGKWLERVRAQSPGVPFPGVLVGNKVDLGPRRVVSAAQGQEFAIANGLEYFETSAKEMENIDTPFLYLAKAFHRLYVDKTDFIKSLV</sequence>
<dbReference type="GO" id="GO:0031514">
    <property type="term" value="C:motile cilium"/>
    <property type="evidence" value="ECO:0007669"/>
    <property type="project" value="UniProtKB-SubCell"/>
</dbReference>
<dbReference type="NCBIfam" id="TIGR00231">
    <property type="entry name" value="small_GTP"/>
    <property type="match status" value="1"/>
</dbReference>
<reference evidence="9" key="1">
    <citation type="submission" date="2025-08" db="UniProtKB">
        <authorList>
            <consortium name="RefSeq"/>
        </authorList>
    </citation>
    <scope>IDENTIFICATION</scope>
    <source>
        <tissue evidence="9">Sperm</tissue>
    </source>
</reference>
<evidence type="ECO:0000256" key="5">
    <source>
        <dbReference type="ARBA" id="ARBA00023069"/>
    </source>
</evidence>
<dbReference type="FunFam" id="3.40.50.300:FF:001684">
    <property type="entry name" value="Intraflagellar transport 27 homolog (Chlamydomonas)"/>
    <property type="match status" value="1"/>
</dbReference>
<keyword evidence="8" id="KW-1185">Reference proteome</keyword>
<dbReference type="SMART" id="SM00174">
    <property type="entry name" value="RHO"/>
    <property type="match status" value="1"/>
</dbReference>
<evidence type="ECO:0000256" key="6">
    <source>
        <dbReference type="ARBA" id="ARBA00023134"/>
    </source>
</evidence>
<evidence type="ECO:0000256" key="7">
    <source>
        <dbReference type="ARBA" id="ARBA00023273"/>
    </source>
</evidence>
<dbReference type="InterPro" id="IPR027417">
    <property type="entry name" value="P-loop_NTPase"/>
</dbReference>
<dbReference type="PROSITE" id="PS51419">
    <property type="entry name" value="RAB"/>
    <property type="match status" value="1"/>
</dbReference>
<dbReference type="PRINTS" id="PR00449">
    <property type="entry name" value="RASTRNSFRMNG"/>
</dbReference>
<gene>
    <name evidence="9" type="primary">IFT27</name>
</gene>
<dbReference type="GO" id="GO:0030990">
    <property type="term" value="C:intraciliary transport particle"/>
    <property type="evidence" value="ECO:0007669"/>
    <property type="project" value="UniProtKB-ARBA"/>
</dbReference>
<dbReference type="GO" id="GO:0003924">
    <property type="term" value="F:GTPase activity"/>
    <property type="evidence" value="ECO:0007669"/>
    <property type="project" value="InterPro"/>
</dbReference>
<accession>A0AAJ7TFS4</accession>
<keyword evidence="5" id="KW-0969">Cilium</keyword>
<evidence type="ECO:0000313" key="9">
    <source>
        <dbReference type="RefSeq" id="XP_032817047.1"/>
    </source>
</evidence>
<evidence type="ECO:0000256" key="3">
    <source>
        <dbReference type="ARBA" id="ARBA00022741"/>
    </source>
</evidence>
<dbReference type="Proteomes" id="UP001318040">
    <property type="component" value="Chromosome 26"/>
</dbReference>